<name>A0ABT7KP38_9HYPH</name>
<evidence type="ECO:0000313" key="2">
    <source>
        <dbReference type="Proteomes" id="UP001172630"/>
    </source>
</evidence>
<dbReference type="Proteomes" id="UP001172630">
    <property type="component" value="Unassembled WGS sequence"/>
</dbReference>
<accession>A0ABT7KP38</accession>
<dbReference type="EMBL" id="JARFYN010000078">
    <property type="protein sequence ID" value="MDL2410371.1"/>
    <property type="molecule type" value="Genomic_DNA"/>
</dbReference>
<evidence type="ECO:0000313" key="1">
    <source>
        <dbReference type="EMBL" id="MDL2410371.1"/>
    </source>
</evidence>
<gene>
    <name evidence="1" type="ORF">PY650_33195</name>
</gene>
<proteinExistence type="predicted"/>
<keyword evidence="2" id="KW-1185">Reference proteome</keyword>
<sequence>MLRTLVEDIILTPVDGKIEIDVRGDLAGILTLSVKKQNPAAGATG</sequence>
<organism evidence="1 2">
    <name type="scientific">Rhizobium calliandrae</name>
    <dbReference type="NCBI Taxonomy" id="1312182"/>
    <lineage>
        <taxon>Bacteria</taxon>
        <taxon>Pseudomonadati</taxon>
        <taxon>Pseudomonadota</taxon>
        <taxon>Alphaproteobacteria</taxon>
        <taxon>Hyphomicrobiales</taxon>
        <taxon>Rhizobiaceae</taxon>
        <taxon>Rhizobium/Agrobacterium group</taxon>
        <taxon>Rhizobium</taxon>
    </lineage>
</organism>
<dbReference type="RefSeq" id="WP_285884228.1">
    <property type="nucleotide sequence ID" value="NZ_JARFYN010000078.1"/>
</dbReference>
<reference evidence="1" key="1">
    <citation type="submission" date="2023-06" db="EMBL/GenBank/DDBJ databases">
        <title>Phylogenetic Diversity of Rhizobium strains.</title>
        <authorList>
            <person name="Moura F.T."/>
            <person name="Helene L.C.F."/>
            <person name="Hungria M."/>
        </authorList>
    </citation>
    <scope>NUCLEOTIDE SEQUENCE</scope>
    <source>
        <strain evidence="1">CCGE524</strain>
    </source>
</reference>
<protein>
    <submittedName>
        <fullName evidence="1">Uncharacterized protein</fullName>
    </submittedName>
</protein>
<comment type="caution">
    <text evidence="1">The sequence shown here is derived from an EMBL/GenBank/DDBJ whole genome shotgun (WGS) entry which is preliminary data.</text>
</comment>